<organism evidence="1 2">
    <name type="scientific">Gossypium arboreum</name>
    <name type="common">Tree cotton</name>
    <name type="synonym">Gossypium nanking</name>
    <dbReference type="NCBI Taxonomy" id="29729"/>
    <lineage>
        <taxon>Eukaryota</taxon>
        <taxon>Viridiplantae</taxon>
        <taxon>Streptophyta</taxon>
        <taxon>Embryophyta</taxon>
        <taxon>Tracheophyta</taxon>
        <taxon>Spermatophyta</taxon>
        <taxon>Magnoliopsida</taxon>
        <taxon>eudicotyledons</taxon>
        <taxon>Gunneridae</taxon>
        <taxon>Pentapetalae</taxon>
        <taxon>rosids</taxon>
        <taxon>malvids</taxon>
        <taxon>Malvales</taxon>
        <taxon>Malvaceae</taxon>
        <taxon>Malvoideae</taxon>
        <taxon>Gossypium</taxon>
    </lineage>
</organism>
<protein>
    <submittedName>
        <fullName evidence="1">Uncharacterized protein</fullName>
    </submittedName>
</protein>
<evidence type="ECO:0000313" key="1">
    <source>
        <dbReference type="EMBL" id="KHG11020.1"/>
    </source>
</evidence>
<keyword evidence="2" id="KW-1185">Reference proteome</keyword>
<dbReference type="AlphaFoldDB" id="A0A0B0NDU1"/>
<evidence type="ECO:0000313" key="2">
    <source>
        <dbReference type="Proteomes" id="UP000032142"/>
    </source>
</evidence>
<dbReference type="Proteomes" id="UP000032142">
    <property type="component" value="Unassembled WGS sequence"/>
</dbReference>
<name>A0A0B0NDU1_GOSAR</name>
<accession>A0A0B0NDU1</accession>
<proteinExistence type="predicted"/>
<reference evidence="2" key="1">
    <citation type="submission" date="2014-09" db="EMBL/GenBank/DDBJ databases">
        <authorList>
            <person name="Mudge J."/>
            <person name="Ramaraj T."/>
            <person name="Lindquist I.E."/>
            <person name="Bharti A.K."/>
            <person name="Sundararajan A."/>
            <person name="Cameron C.T."/>
            <person name="Woodward J.E."/>
            <person name="May G.D."/>
            <person name="Brubaker C."/>
            <person name="Broadhvest J."/>
            <person name="Wilkins T.A."/>
        </authorList>
    </citation>
    <scope>NUCLEOTIDE SEQUENCE</scope>
    <source>
        <strain evidence="2">cv. AKA8401</strain>
    </source>
</reference>
<gene>
    <name evidence="1" type="ORF">F383_03743</name>
</gene>
<dbReference type="EMBL" id="KN395066">
    <property type="protein sequence ID" value="KHG11020.1"/>
    <property type="molecule type" value="Genomic_DNA"/>
</dbReference>
<sequence length="56" mass="6612">MPTSQTWSYSHTYIRITYRCQRIKCGLTRTHILKSHIDANVLYVVLLAPIYRNPMS</sequence>